<evidence type="ECO:0000313" key="2">
    <source>
        <dbReference type="EMBL" id="KAJ3612470.1"/>
    </source>
</evidence>
<evidence type="ECO:0000256" key="1">
    <source>
        <dbReference type="SAM" id="MobiDB-lite"/>
    </source>
</evidence>
<gene>
    <name evidence="2" type="ORF">NHX12_020745</name>
</gene>
<comment type="caution">
    <text evidence="2">The sequence shown here is derived from an EMBL/GenBank/DDBJ whole genome shotgun (WGS) entry which is preliminary data.</text>
</comment>
<dbReference type="Proteomes" id="UP001148018">
    <property type="component" value="Unassembled WGS sequence"/>
</dbReference>
<accession>A0A9Q0EVG6</accession>
<dbReference type="AlphaFoldDB" id="A0A9Q0EVG6"/>
<reference evidence="2" key="1">
    <citation type="submission" date="2022-07" db="EMBL/GenBank/DDBJ databases">
        <title>Chromosome-level genome of Muraenolepis orangiensis.</title>
        <authorList>
            <person name="Kim J."/>
        </authorList>
    </citation>
    <scope>NUCLEOTIDE SEQUENCE</scope>
    <source>
        <strain evidence="2">KU_S4_2022</strain>
        <tissue evidence="2">Muscle</tissue>
    </source>
</reference>
<feature type="compositionally biased region" description="Polar residues" evidence="1">
    <location>
        <begin position="14"/>
        <end position="33"/>
    </location>
</feature>
<organism evidence="2 3">
    <name type="scientific">Muraenolepis orangiensis</name>
    <name type="common">Patagonian moray cod</name>
    <dbReference type="NCBI Taxonomy" id="630683"/>
    <lineage>
        <taxon>Eukaryota</taxon>
        <taxon>Metazoa</taxon>
        <taxon>Chordata</taxon>
        <taxon>Craniata</taxon>
        <taxon>Vertebrata</taxon>
        <taxon>Euteleostomi</taxon>
        <taxon>Actinopterygii</taxon>
        <taxon>Neopterygii</taxon>
        <taxon>Teleostei</taxon>
        <taxon>Neoteleostei</taxon>
        <taxon>Acanthomorphata</taxon>
        <taxon>Zeiogadaria</taxon>
        <taxon>Gadariae</taxon>
        <taxon>Gadiformes</taxon>
        <taxon>Muraenolepidoidei</taxon>
        <taxon>Muraenolepididae</taxon>
        <taxon>Muraenolepis</taxon>
    </lineage>
</organism>
<dbReference type="EMBL" id="JANIIK010000036">
    <property type="protein sequence ID" value="KAJ3612470.1"/>
    <property type="molecule type" value="Genomic_DNA"/>
</dbReference>
<keyword evidence="3" id="KW-1185">Reference proteome</keyword>
<proteinExistence type="predicted"/>
<feature type="region of interest" description="Disordered" evidence="1">
    <location>
        <begin position="1"/>
        <end position="34"/>
    </location>
</feature>
<name>A0A9Q0EVG6_9TELE</name>
<evidence type="ECO:0000313" key="3">
    <source>
        <dbReference type="Proteomes" id="UP001148018"/>
    </source>
</evidence>
<sequence>MTPAHSEPSVRLARTSTHSPCTFATASSQNPEVYNSPKPLEWNIEVTDVGLEKKTLHGPSSLLQCSSTTRTAMDHPAFCSGPRTAMDHPAFCSGPRTAMDHPAFCSGPRTAMDHPAFCSGPRTAMDHPAFCSGPRTAMDHPAFCSGPAQRTRSTPSVG</sequence>
<protein>
    <submittedName>
        <fullName evidence="2">Uncharacterized protein</fullName>
    </submittedName>
</protein>